<protein>
    <submittedName>
        <fullName evidence="1">Uncharacterized protein</fullName>
    </submittedName>
</protein>
<feature type="non-terminal residue" evidence="1">
    <location>
        <position position="1"/>
    </location>
</feature>
<organism evidence="1">
    <name type="scientific">marine metagenome</name>
    <dbReference type="NCBI Taxonomy" id="408172"/>
    <lineage>
        <taxon>unclassified sequences</taxon>
        <taxon>metagenomes</taxon>
        <taxon>ecological metagenomes</taxon>
    </lineage>
</organism>
<dbReference type="EMBL" id="UINC01201543">
    <property type="protein sequence ID" value="SVE20926.1"/>
    <property type="molecule type" value="Genomic_DNA"/>
</dbReference>
<reference evidence="1" key="1">
    <citation type="submission" date="2018-05" db="EMBL/GenBank/DDBJ databases">
        <authorList>
            <person name="Lanie J.A."/>
            <person name="Ng W.-L."/>
            <person name="Kazmierczak K.M."/>
            <person name="Andrzejewski T.M."/>
            <person name="Davidsen T.M."/>
            <person name="Wayne K.J."/>
            <person name="Tettelin H."/>
            <person name="Glass J.I."/>
            <person name="Rusch D."/>
            <person name="Podicherti R."/>
            <person name="Tsui H.-C.T."/>
            <person name="Winkler M.E."/>
        </authorList>
    </citation>
    <scope>NUCLEOTIDE SEQUENCE</scope>
</reference>
<name>A0A383BL40_9ZZZZ</name>
<gene>
    <name evidence="1" type="ORF">METZ01_LOCUS473780</name>
</gene>
<sequence length="45" mass="5019">GPLIKLSNQSCISDICVKLLDADNNIVNLNGVPFGFEIVFYEYNK</sequence>
<accession>A0A383BL40</accession>
<dbReference type="AlphaFoldDB" id="A0A383BL40"/>
<proteinExistence type="predicted"/>
<evidence type="ECO:0000313" key="1">
    <source>
        <dbReference type="EMBL" id="SVE20926.1"/>
    </source>
</evidence>